<reference evidence="1 2" key="1">
    <citation type="journal article" date="2015" name="Genome Announc.">
        <title>Complete Genome Sequence of the Clostridium difficile Type Strain DSM 1296T.</title>
        <authorList>
            <person name="Riedel T."/>
            <person name="Bunk B."/>
            <person name="Wittmann J."/>
            <person name="Thurmer A."/>
            <person name="Sproer C."/>
            <person name="Gronow S."/>
            <person name="Liesegang H."/>
            <person name="Daniel R."/>
            <person name="Overmann J."/>
        </authorList>
    </citation>
    <scope>NUCLEOTIDE SEQUENCE [LARGE SCALE GENOMIC DNA]</scope>
    <source>
        <strain evidence="2">ATCC 9689 / DSM 1296 / BCRC 10642 / JCM 1296 / NCIMB 10666 / NCTC 11209 / 90556-M6S</strain>
    </source>
</reference>
<evidence type="ECO:0000313" key="2">
    <source>
        <dbReference type="Proteomes" id="UP001510562"/>
    </source>
</evidence>
<gene>
    <name evidence="1" type="ORF">CDIF1296T_03179</name>
</gene>
<evidence type="ECO:0000313" key="1">
    <source>
        <dbReference type="EMBL" id="AKP43997.1"/>
    </source>
</evidence>
<dbReference type="Proteomes" id="UP001510562">
    <property type="component" value="Chromosome"/>
</dbReference>
<sequence>MVNTEVMNKLDIYTVLVNIFEKRSKINFDENCYLKNENLFESKIMMPARELVLTLYDIEDYFSISIPEDVILSGRFNSFNNIYDIVKKLENSINFN</sequence>
<protein>
    <submittedName>
        <fullName evidence="1">Peptide maturation system acyl carrier-related protein</fullName>
    </submittedName>
</protein>
<accession>A0AC59G2Y6</accession>
<dbReference type="EMBL" id="CP011968">
    <property type="protein sequence ID" value="AKP43997.1"/>
    <property type="molecule type" value="Genomic_DNA"/>
</dbReference>
<organism evidence="1 2">
    <name type="scientific">Clostridioides difficile ATCC 9689 = DSM 1296</name>
    <dbReference type="NCBI Taxonomy" id="1121308"/>
    <lineage>
        <taxon>Bacteria</taxon>
        <taxon>Bacillati</taxon>
        <taxon>Bacillota</taxon>
        <taxon>Clostridia</taxon>
        <taxon>Peptostreptococcales</taxon>
        <taxon>Peptostreptococcaceae</taxon>
        <taxon>Clostridioides</taxon>
    </lineage>
</organism>
<proteinExistence type="predicted"/>
<name>A0AC59G2Y6_CLODI</name>
<keyword evidence="2" id="KW-1185">Reference proteome</keyword>